<dbReference type="InterPro" id="IPR011051">
    <property type="entry name" value="RmlC_Cupin_sf"/>
</dbReference>
<feature type="region of interest" description="Disordered" evidence="1">
    <location>
        <begin position="74"/>
        <end position="134"/>
    </location>
</feature>
<dbReference type="GO" id="GO:0004476">
    <property type="term" value="F:mannose-6-phosphate isomerase activity"/>
    <property type="evidence" value="ECO:0007669"/>
    <property type="project" value="InterPro"/>
</dbReference>
<dbReference type="SUPFAM" id="SSF51182">
    <property type="entry name" value="RmlC-like cupins"/>
    <property type="match status" value="1"/>
</dbReference>
<accession>A0A849BZC7</accession>
<dbReference type="PRINTS" id="PR00714">
    <property type="entry name" value="MAN6PISMRASE"/>
</dbReference>
<dbReference type="PANTHER" id="PTHR10309:SF0">
    <property type="entry name" value="MANNOSE-6-PHOSPHATE ISOMERASE"/>
    <property type="match status" value="1"/>
</dbReference>
<keyword evidence="3" id="KW-1185">Reference proteome</keyword>
<organism evidence="2 3">
    <name type="scientific">Pseudokineococcus marinus</name>
    <dbReference type="NCBI Taxonomy" id="351215"/>
    <lineage>
        <taxon>Bacteria</taxon>
        <taxon>Bacillati</taxon>
        <taxon>Actinomycetota</taxon>
        <taxon>Actinomycetes</taxon>
        <taxon>Kineosporiales</taxon>
        <taxon>Kineosporiaceae</taxon>
        <taxon>Pseudokineococcus</taxon>
    </lineage>
</organism>
<evidence type="ECO:0000256" key="1">
    <source>
        <dbReference type="SAM" id="MobiDB-lite"/>
    </source>
</evidence>
<sequence>MVVALTPFEALCGFRDPAVAAAALRRMDVPSAARLVEVLSGDDAPAAIREALSYLLSGSEEVAQLVEDVSAACAEDGPVGDGPADAVEAAGEPVPGGPAPLPDELGGPAGGVAGAAGERGRMEEVPDEPVDGAVDPDRRTVAELAAHHPGDPGVLVALLLHRVRLEPGEAVWLPAGNVHAYLSGTGVELMAASDNVLRGGLTTKHVDVAELQRVVDARPVAVPRVEPVAGEGSLVWRPGPDEVELWRLEPAGGDVAGPVDGPRVVLCTA</sequence>
<evidence type="ECO:0000313" key="3">
    <source>
        <dbReference type="Proteomes" id="UP000555552"/>
    </source>
</evidence>
<dbReference type="InterPro" id="IPR016305">
    <property type="entry name" value="Mannose-6-P_Isomerase"/>
</dbReference>
<dbReference type="AlphaFoldDB" id="A0A849BZC7"/>
<dbReference type="GO" id="GO:0009298">
    <property type="term" value="P:GDP-mannose biosynthetic process"/>
    <property type="evidence" value="ECO:0007669"/>
    <property type="project" value="InterPro"/>
</dbReference>
<evidence type="ECO:0008006" key="4">
    <source>
        <dbReference type="Google" id="ProtNLM"/>
    </source>
</evidence>
<proteinExistence type="predicted"/>
<dbReference type="GO" id="GO:0005829">
    <property type="term" value="C:cytosol"/>
    <property type="evidence" value="ECO:0007669"/>
    <property type="project" value="TreeGrafter"/>
</dbReference>
<name>A0A849BZC7_9ACTN</name>
<comment type="caution">
    <text evidence="2">The sequence shown here is derived from an EMBL/GenBank/DDBJ whole genome shotgun (WGS) entry which is preliminary data.</text>
</comment>
<reference evidence="2 3" key="1">
    <citation type="submission" date="2020-05" db="EMBL/GenBank/DDBJ databases">
        <title>MicrobeNet Type strains.</title>
        <authorList>
            <person name="Nicholson A.C."/>
        </authorList>
    </citation>
    <scope>NUCLEOTIDE SEQUENCE [LARGE SCALE GENOMIC DNA]</scope>
    <source>
        <strain evidence="2 3">JCM 14547</strain>
    </source>
</reference>
<dbReference type="Gene3D" id="1.10.441.10">
    <property type="entry name" value="Phosphomannose Isomerase, domain 2"/>
    <property type="match status" value="2"/>
</dbReference>
<dbReference type="Proteomes" id="UP000555552">
    <property type="component" value="Unassembled WGS sequence"/>
</dbReference>
<protein>
    <recommendedName>
        <fullName evidence="4">Mannose-6-phosphate isomerase</fullName>
    </recommendedName>
</protein>
<gene>
    <name evidence="2" type="ORF">HLB09_17010</name>
</gene>
<dbReference type="Gene3D" id="2.60.120.10">
    <property type="entry name" value="Jelly Rolls"/>
    <property type="match status" value="3"/>
</dbReference>
<dbReference type="EMBL" id="JABEMA010000495">
    <property type="protein sequence ID" value="NNH24756.1"/>
    <property type="molecule type" value="Genomic_DNA"/>
</dbReference>
<evidence type="ECO:0000313" key="2">
    <source>
        <dbReference type="EMBL" id="NNH24756.1"/>
    </source>
</evidence>
<feature type="non-terminal residue" evidence="2">
    <location>
        <position position="269"/>
    </location>
</feature>
<dbReference type="PANTHER" id="PTHR10309">
    <property type="entry name" value="MANNOSE-6-PHOSPHATE ISOMERASE"/>
    <property type="match status" value="1"/>
</dbReference>
<dbReference type="InterPro" id="IPR014710">
    <property type="entry name" value="RmlC-like_jellyroll"/>
</dbReference>